<dbReference type="InterPro" id="IPR011707">
    <property type="entry name" value="Cu-oxidase-like_N"/>
</dbReference>
<evidence type="ECO:0000259" key="6">
    <source>
        <dbReference type="Pfam" id="PF07732"/>
    </source>
</evidence>
<organism evidence="7 8">
    <name type="scientific">Stackebrandtia nassauensis (strain DSM 44728 / CIP 108903 / NRRL B-16338 / NBRC 102104 / LLR-40K-21)</name>
    <dbReference type="NCBI Taxonomy" id="446470"/>
    <lineage>
        <taxon>Bacteria</taxon>
        <taxon>Bacillati</taxon>
        <taxon>Actinomycetota</taxon>
        <taxon>Actinomycetes</taxon>
        <taxon>Glycomycetales</taxon>
        <taxon>Glycomycetaceae</taxon>
        <taxon>Stackebrandtia</taxon>
    </lineage>
</organism>
<dbReference type="SUPFAM" id="SSF49503">
    <property type="entry name" value="Cupredoxins"/>
    <property type="match status" value="3"/>
</dbReference>
<dbReference type="PANTHER" id="PTHR48267">
    <property type="entry name" value="CUPREDOXIN SUPERFAMILY PROTEIN"/>
    <property type="match status" value="1"/>
</dbReference>
<dbReference type="AlphaFoldDB" id="D3Q6Q9"/>
<feature type="domain" description="Plastocyanin-like" evidence="6">
    <location>
        <begin position="167"/>
        <end position="208"/>
    </location>
</feature>
<dbReference type="RefSeq" id="WP_013019873.1">
    <property type="nucleotide sequence ID" value="NC_013947.1"/>
</dbReference>
<dbReference type="GO" id="GO:0005507">
    <property type="term" value="F:copper ion binding"/>
    <property type="evidence" value="ECO:0007669"/>
    <property type="project" value="InterPro"/>
</dbReference>
<dbReference type="EC" id="1.3.3.5" evidence="7"/>
<evidence type="ECO:0000256" key="1">
    <source>
        <dbReference type="ARBA" id="ARBA00010609"/>
    </source>
</evidence>
<sequence length="515" mass="56935">MKRRRLLQLGLTVAGVAAAGGVTYAFATDTQQTGALLTSDVPMPERFKVRLPIPETAKPVKDGHYAFTQRPRKVEIIPGTKTEIWGYDGQFPGPTLDLRRGEPVTVTVANKLDVPTSTHLHGGVTAADSDGFPTDLVVPKGHGGHFKPGRHSHMKHDPSAWKLHTGQRDYGYSLDQPAATLWYHDHRMDFTAPQVWRGLAGFCIVRDDVDDALPLPKGERDIPLMLCDRAFHADGAFKYPSKDGTLMGEPGVSDEYHEGVLGDVMLVNGAPWPVLDVDAARYRLRFLNASNARRYELALDNDAPLVHIGSDVGLLDKPRELSSLVLASAERAEVIVDFSKYKPGTEITLVNKLGADDMAEVMRFRVGDKVDDDSSIPDELVPFKALKASDAVTERTFKFEYSSVSGHGSMWTINGEAYDPGGSMAKIKLGTVEKWTLISDVHHPVHAHLGHFQVLSRDGKPPRDTDAGWKDTVDMRPLEVVEVLIKFEGYKGRYMLHCHNLEHEDMAMMANFDVV</sequence>
<keyword evidence="8" id="KW-1185">Reference proteome</keyword>
<dbReference type="InterPro" id="IPR008972">
    <property type="entry name" value="Cupredoxin"/>
</dbReference>
<evidence type="ECO:0000313" key="8">
    <source>
        <dbReference type="Proteomes" id="UP000000844"/>
    </source>
</evidence>
<proteinExistence type="inferred from homology"/>
<dbReference type="HOGENOM" id="CLU_009100_2_2_11"/>
<keyword evidence="2" id="KW-0479">Metal-binding</keyword>
<dbReference type="InterPro" id="IPR045087">
    <property type="entry name" value="Cu-oxidase_fam"/>
</dbReference>
<dbReference type="GO" id="GO:0047705">
    <property type="term" value="F:bilirubin oxidase activity"/>
    <property type="evidence" value="ECO:0007669"/>
    <property type="project" value="UniProtKB-EC"/>
</dbReference>
<dbReference type="KEGG" id="sna:Snas_4659"/>
<evidence type="ECO:0000256" key="3">
    <source>
        <dbReference type="ARBA" id="ARBA00023002"/>
    </source>
</evidence>
<dbReference type="STRING" id="446470.Snas_4659"/>
<dbReference type="InterPro" id="IPR011706">
    <property type="entry name" value="Cu-oxidase_C"/>
</dbReference>
<feature type="domain" description="Plastocyanin-like" evidence="6">
    <location>
        <begin position="73"/>
        <end position="133"/>
    </location>
</feature>
<dbReference type="PROSITE" id="PS00080">
    <property type="entry name" value="MULTICOPPER_OXIDASE2"/>
    <property type="match status" value="1"/>
</dbReference>
<dbReference type="Proteomes" id="UP000000844">
    <property type="component" value="Chromosome"/>
</dbReference>
<protein>
    <submittedName>
        <fullName evidence="7">Bilirubin oxidase</fullName>
        <ecNumber evidence="7">1.3.3.5</ecNumber>
    </submittedName>
</protein>
<reference evidence="7 8" key="1">
    <citation type="journal article" date="2009" name="Stand. Genomic Sci.">
        <title>Complete genome sequence of Stackebrandtia nassauensis type strain (LLR-40K-21).</title>
        <authorList>
            <person name="Munk C."/>
            <person name="Lapidus A."/>
            <person name="Copeland A."/>
            <person name="Jando M."/>
            <person name="Mayilraj S."/>
            <person name="Glavina Del Rio T."/>
            <person name="Nolan M."/>
            <person name="Chen F."/>
            <person name="Lucas S."/>
            <person name="Tice H."/>
            <person name="Cheng J.F."/>
            <person name="Han C."/>
            <person name="Detter J.C."/>
            <person name="Bruce D."/>
            <person name="Goodwin L."/>
            <person name="Chain P."/>
            <person name="Pitluck S."/>
            <person name="Goker M."/>
            <person name="Ovchinikova G."/>
            <person name="Pati A."/>
            <person name="Ivanova N."/>
            <person name="Mavromatis K."/>
            <person name="Chen A."/>
            <person name="Palaniappan K."/>
            <person name="Land M."/>
            <person name="Hauser L."/>
            <person name="Chang Y.J."/>
            <person name="Jeffries C.D."/>
            <person name="Bristow J."/>
            <person name="Eisen J.A."/>
            <person name="Markowitz V."/>
            <person name="Hugenholtz P."/>
            <person name="Kyrpides N.C."/>
            <person name="Klenk H.P."/>
        </authorList>
    </citation>
    <scope>NUCLEOTIDE SEQUENCE [LARGE SCALE GENOMIC DNA]</scope>
    <source>
        <strain evidence="8">DSM 44728 / CIP 108903 / NRRL B-16338 / NBRC 102104 / LLR-40K-21</strain>
    </source>
</reference>
<dbReference type="OrthoDB" id="345021at2"/>
<evidence type="ECO:0000259" key="5">
    <source>
        <dbReference type="Pfam" id="PF07731"/>
    </source>
</evidence>
<dbReference type="PANTHER" id="PTHR48267:SF1">
    <property type="entry name" value="BILIRUBIN OXIDASE"/>
    <property type="match status" value="1"/>
</dbReference>
<accession>D3Q6Q9</accession>
<feature type="signal peptide" evidence="4">
    <location>
        <begin position="1"/>
        <end position="27"/>
    </location>
</feature>
<evidence type="ECO:0000256" key="2">
    <source>
        <dbReference type="ARBA" id="ARBA00022723"/>
    </source>
</evidence>
<keyword evidence="3 7" id="KW-0560">Oxidoreductase</keyword>
<gene>
    <name evidence="7" type="ordered locus">Snas_4659</name>
</gene>
<dbReference type="Pfam" id="PF07731">
    <property type="entry name" value="Cu-oxidase_2"/>
    <property type="match status" value="1"/>
</dbReference>
<dbReference type="InterPro" id="IPR002355">
    <property type="entry name" value="Cu_oxidase_Cu_BS"/>
</dbReference>
<dbReference type="eggNOG" id="COG2132">
    <property type="taxonomic scope" value="Bacteria"/>
</dbReference>
<dbReference type="Gene3D" id="2.60.40.420">
    <property type="entry name" value="Cupredoxins - blue copper proteins"/>
    <property type="match status" value="3"/>
</dbReference>
<dbReference type="EMBL" id="CP001778">
    <property type="protein sequence ID" value="ADD44302.1"/>
    <property type="molecule type" value="Genomic_DNA"/>
</dbReference>
<evidence type="ECO:0000313" key="7">
    <source>
        <dbReference type="EMBL" id="ADD44302.1"/>
    </source>
</evidence>
<feature type="domain" description="Plastocyanin-like" evidence="5">
    <location>
        <begin position="401"/>
        <end position="514"/>
    </location>
</feature>
<evidence type="ECO:0000256" key="4">
    <source>
        <dbReference type="SAM" id="SignalP"/>
    </source>
</evidence>
<keyword evidence="4" id="KW-0732">Signal</keyword>
<name>D3Q6Q9_STANL</name>
<comment type="similarity">
    <text evidence="1">Belongs to the multicopper oxidase family.</text>
</comment>
<feature type="chain" id="PRO_5003048909" evidence="4">
    <location>
        <begin position="28"/>
        <end position="515"/>
    </location>
</feature>
<dbReference type="Pfam" id="PF07732">
    <property type="entry name" value="Cu-oxidase_3"/>
    <property type="match status" value="2"/>
</dbReference>